<comment type="caution">
    <text evidence="2">The sequence shown here is derived from an EMBL/GenBank/DDBJ whole genome shotgun (WGS) entry which is preliminary data.</text>
</comment>
<feature type="transmembrane region" description="Helical" evidence="1">
    <location>
        <begin position="25"/>
        <end position="45"/>
    </location>
</feature>
<proteinExistence type="predicted"/>
<evidence type="ECO:0000313" key="2">
    <source>
        <dbReference type="EMBL" id="GGB25915.1"/>
    </source>
</evidence>
<evidence type="ECO:0000256" key="1">
    <source>
        <dbReference type="SAM" id="Phobius"/>
    </source>
</evidence>
<keyword evidence="3" id="KW-1185">Reference proteome</keyword>
<reference evidence="2" key="2">
    <citation type="submission" date="2020-09" db="EMBL/GenBank/DDBJ databases">
        <authorList>
            <person name="Sun Q."/>
            <person name="Zhou Y."/>
        </authorList>
    </citation>
    <scope>NUCLEOTIDE SEQUENCE</scope>
    <source>
        <strain evidence="2">CGMCC 1.15330</strain>
    </source>
</reference>
<organism evidence="2 3">
    <name type="scientific">Sphingomonas metalli</name>
    <dbReference type="NCBI Taxonomy" id="1779358"/>
    <lineage>
        <taxon>Bacteria</taxon>
        <taxon>Pseudomonadati</taxon>
        <taxon>Pseudomonadota</taxon>
        <taxon>Alphaproteobacteria</taxon>
        <taxon>Sphingomonadales</taxon>
        <taxon>Sphingomonadaceae</taxon>
        <taxon>Sphingomonas</taxon>
    </lineage>
</organism>
<dbReference type="AlphaFoldDB" id="A0A916T024"/>
<dbReference type="RefSeq" id="WP_188658069.1">
    <property type="nucleotide sequence ID" value="NZ_BMIH01000002.1"/>
</dbReference>
<dbReference type="EMBL" id="BMIH01000002">
    <property type="protein sequence ID" value="GGB25915.1"/>
    <property type="molecule type" value="Genomic_DNA"/>
</dbReference>
<protein>
    <recommendedName>
        <fullName evidence="4">Aa3-type cytochrome c oxidase subunit IV</fullName>
    </recommendedName>
</protein>
<keyword evidence="1" id="KW-0812">Transmembrane</keyword>
<evidence type="ECO:0008006" key="4">
    <source>
        <dbReference type="Google" id="ProtNLM"/>
    </source>
</evidence>
<gene>
    <name evidence="2" type="ORF">GCM10011380_14370</name>
</gene>
<sequence>MAGEHGAEHHAARVDVTTYNGMIGFLKWGAVGAGLLVALVIYLIAG</sequence>
<accession>A0A916T024</accession>
<name>A0A916T024_9SPHN</name>
<keyword evidence="1" id="KW-0472">Membrane</keyword>
<keyword evidence="1" id="KW-1133">Transmembrane helix</keyword>
<reference evidence="2" key="1">
    <citation type="journal article" date="2014" name="Int. J. Syst. Evol. Microbiol.">
        <title>Complete genome sequence of Corynebacterium casei LMG S-19264T (=DSM 44701T), isolated from a smear-ripened cheese.</title>
        <authorList>
            <consortium name="US DOE Joint Genome Institute (JGI-PGF)"/>
            <person name="Walter F."/>
            <person name="Albersmeier A."/>
            <person name="Kalinowski J."/>
            <person name="Ruckert C."/>
        </authorList>
    </citation>
    <scope>NUCLEOTIDE SEQUENCE</scope>
    <source>
        <strain evidence="2">CGMCC 1.15330</strain>
    </source>
</reference>
<dbReference type="Proteomes" id="UP000623067">
    <property type="component" value="Unassembled WGS sequence"/>
</dbReference>
<evidence type="ECO:0000313" key="3">
    <source>
        <dbReference type="Proteomes" id="UP000623067"/>
    </source>
</evidence>